<dbReference type="Proteomes" id="UP000279089">
    <property type="component" value="Unassembled WGS sequence"/>
</dbReference>
<keyword evidence="4" id="KW-0378">Hydrolase</keyword>
<evidence type="ECO:0000259" key="9">
    <source>
        <dbReference type="Pfam" id="PF00754"/>
    </source>
</evidence>
<sequence>MTIKKLFQLAAGCAILSFASCSDGGSSSTAPKASVSLIPLPARLTETPDSFLLDKQTVLVAASEADKQTAALFNEYFKSVSGFELKVQDSAAHNMIVFASMSAADKGLPETYRLKVDKDQVTIQGDDAAGTFYGMQTLIQLLPLQKASSYWIAGVDIFDQPRFSYRGLHLDVGRHFFPVDFIKKYIDLMAMHKMNTFHWHLTEDQGWRIEIKKYPRLQEVASRRKETMEGHYNDQKFDGKPYGGFYTQEQIKDVVAYATAHHVTVIPEIELPGHSLAALTAYPHLGCTGGPYQVGTKWGVYDDVYCAGNDSVFTFLQDVLDEVMILFPSKYIHIGGDESPKVRWEKCPKCQARMKTEGLKDEHALQSWFIQRIEKYLNSKDRQIIGWDEILEGGLAPNATVMSWRGIEGGIAAAKQHHDVIMTPGGYVYLDHYQSQGKNEPIAIGGFTPVSKVYSYEPVPEGLSAEEARYIKGAQGNVWTEYMKNSEHVEYMVYPRAIALAEVLWTPKEKKNYDGFLERLKTDLPRLEKKGVNYAKHVFEVRGEIQNDNKGGVQVKLDSKLDGGKITYTTDSSAPTAQSPAYTTPIPVTQTGVVRAAVFQGDQQYGNGFQQAFVFHKAVGKIVTLAKPPHQNYNPGSPFALVNGIEGVKEFNDNQWTGYSGGTMEALIDLGDSTEINVLGLNTLGNKDQWIYPPKQVTFYLSKDGKHFTEAGQQKEIDGKGIIRVRERLKEMVKARYVKVVAQAVNKIPEGAPGEGSPAWLFVDEIIVQ</sequence>
<evidence type="ECO:0000256" key="4">
    <source>
        <dbReference type="ARBA" id="ARBA00022801"/>
    </source>
</evidence>
<evidence type="ECO:0000256" key="7">
    <source>
        <dbReference type="SAM" id="SignalP"/>
    </source>
</evidence>
<dbReference type="GO" id="GO:0004563">
    <property type="term" value="F:beta-N-acetylhexosaminidase activity"/>
    <property type="evidence" value="ECO:0007669"/>
    <property type="project" value="UniProtKB-EC"/>
</dbReference>
<reference evidence="13" key="1">
    <citation type="submission" date="2018-11" db="EMBL/GenBank/DDBJ databases">
        <title>Chitinophaga lutea sp.nov., isolate from arsenic contaminated soil.</title>
        <authorList>
            <person name="Zong Y."/>
        </authorList>
    </citation>
    <scope>NUCLEOTIDE SEQUENCE [LARGE SCALE GENOMIC DNA]</scope>
    <source>
        <strain evidence="13">YLT18</strain>
    </source>
</reference>
<dbReference type="InterPro" id="IPR017853">
    <property type="entry name" value="GH"/>
</dbReference>
<proteinExistence type="inferred from homology"/>
<name>A0A3N4MQS4_9BACT</name>
<feature type="domain" description="Beta-hexosaminidase bacterial type N-terminal" evidence="10">
    <location>
        <begin position="36"/>
        <end position="159"/>
    </location>
</feature>
<dbReference type="InterPro" id="IPR059177">
    <property type="entry name" value="GH29D-like_dom"/>
</dbReference>
<dbReference type="InterPro" id="IPR000421">
    <property type="entry name" value="FA58C"/>
</dbReference>
<feature type="chain" id="PRO_5018328388" description="beta-N-acetylhexosaminidase" evidence="7">
    <location>
        <begin position="20"/>
        <end position="769"/>
    </location>
</feature>
<dbReference type="Pfam" id="PF13290">
    <property type="entry name" value="CHB_HEX_C_1"/>
    <property type="match status" value="1"/>
</dbReference>
<dbReference type="PANTHER" id="PTHR22600">
    <property type="entry name" value="BETA-HEXOSAMINIDASE"/>
    <property type="match status" value="1"/>
</dbReference>
<feature type="active site" description="Proton donor" evidence="6">
    <location>
        <position position="338"/>
    </location>
</feature>
<feature type="domain" description="Glycoside hydrolase family 20 catalytic" evidence="8">
    <location>
        <begin position="163"/>
        <end position="507"/>
    </location>
</feature>
<dbReference type="Gene3D" id="3.30.379.10">
    <property type="entry name" value="Chitobiase/beta-hexosaminidase domain 2-like"/>
    <property type="match status" value="1"/>
</dbReference>
<evidence type="ECO:0000313" key="12">
    <source>
        <dbReference type="EMBL" id="RPD42460.1"/>
    </source>
</evidence>
<dbReference type="AlphaFoldDB" id="A0A3N4MQS4"/>
<evidence type="ECO:0000256" key="2">
    <source>
        <dbReference type="ARBA" id="ARBA00006285"/>
    </source>
</evidence>
<dbReference type="Gene3D" id="2.60.120.260">
    <property type="entry name" value="Galactose-binding domain-like"/>
    <property type="match status" value="1"/>
</dbReference>
<keyword evidence="5" id="KW-0326">Glycosidase</keyword>
<evidence type="ECO:0000313" key="13">
    <source>
        <dbReference type="Proteomes" id="UP000279089"/>
    </source>
</evidence>
<dbReference type="InterPro" id="IPR015883">
    <property type="entry name" value="Glyco_hydro_20_cat"/>
</dbReference>
<gene>
    <name evidence="12" type="ORF">EG028_04600</name>
</gene>
<dbReference type="SUPFAM" id="SSF55545">
    <property type="entry name" value="beta-N-acetylhexosaminidase-like domain"/>
    <property type="match status" value="1"/>
</dbReference>
<dbReference type="InterPro" id="IPR008979">
    <property type="entry name" value="Galactose-bd-like_sf"/>
</dbReference>
<dbReference type="GO" id="GO:0005975">
    <property type="term" value="P:carbohydrate metabolic process"/>
    <property type="evidence" value="ECO:0007669"/>
    <property type="project" value="InterPro"/>
</dbReference>
<dbReference type="InterPro" id="IPR015882">
    <property type="entry name" value="HEX_bac_N"/>
</dbReference>
<comment type="catalytic activity">
    <reaction evidence="1">
        <text>Hydrolysis of terminal non-reducing N-acetyl-D-hexosamine residues in N-acetyl-beta-D-hexosaminides.</text>
        <dbReference type="EC" id="3.2.1.52"/>
    </reaction>
</comment>
<dbReference type="Pfam" id="PF02838">
    <property type="entry name" value="Glyco_hydro_20b"/>
    <property type="match status" value="1"/>
</dbReference>
<comment type="caution">
    <text evidence="12">The sequence shown here is derived from an EMBL/GenBank/DDBJ whole genome shotgun (WGS) entry which is preliminary data.</text>
</comment>
<evidence type="ECO:0000259" key="11">
    <source>
        <dbReference type="Pfam" id="PF13290"/>
    </source>
</evidence>
<organism evidence="12 13">
    <name type="scientific">Chitinophaga barathri</name>
    <dbReference type="NCBI Taxonomy" id="1647451"/>
    <lineage>
        <taxon>Bacteria</taxon>
        <taxon>Pseudomonadati</taxon>
        <taxon>Bacteroidota</taxon>
        <taxon>Chitinophagia</taxon>
        <taxon>Chitinophagales</taxon>
        <taxon>Chitinophagaceae</taxon>
        <taxon>Chitinophaga</taxon>
    </lineage>
</organism>
<dbReference type="Pfam" id="PF00728">
    <property type="entry name" value="Glyco_hydro_20"/>
    <property type="match status" value="1"/>
</dbReference>
<evidence type="ECO:0000259" key="8">
    <source>
        <dbReference type="Pfam" id="PF00728"/>
    </source>
</evidence>
<dbReference type="InterPro" id="IPR025705">
    <property type="entry name" value="Beta_hexosaminidase_sua/sub"/>
</dbReference>
<feature type="domain" description="F5/8 type C" evidence="9">
    <location>
        <begin position="653"/>
        <end position="744"/>
    </location>
</feature>
<accession>A0A3N4MQS4</accession>
<dbReference type="Gene3D" id="3.20.20.80">
    <property type="entry name" value="Glycosidases"/>
    <property type="match status" value="1"/>
</dbReference>
<dbReference type="Pfam" id="PF00754">
    <property type="entry name" value="F5_F8_type_C"/>
    <property type="match status" value="1"/>
</dbReference>
<dbReference type="PRINTS" id="PR00738">
    <property type="entry name" value="GLHYDRLASE20"/>
</dbReference>
<evidence type="ECO:0000256" key="1">
    <source>
        <dbReference type="ARBA" id="ARBA00001231"/>
    </source>
</evidence>
<dbReference type="SUPFAM" id="SSF49785">
    <property type="entry name" value="Galactose-binding domain-like"/>
    <property type="match status" value="1"/>
</dbReference>
<dbReference type="EC" id="3.2.1.52" evidence="3"/>
<keyword evidence="7" id="KW-0732">Signal</keyword>
<dbReference type="PANTHER" id="PTHR22600:SF57">
    <property type="entry name" value="BETA-N-ACETYLHEXOSAMINIDASE"/>
    <property type="match status" value="1"/>
</dbReference>
<evidence type="ECO:0000259" key="10">
    <source>
        <dbReference type="Pfam" id="PF02838"/>
    </source>
</evidence>
<feature type="domain" description="GH29D-like beta-sandwich" evidence="11">
    <location>
        <begin position="551"/>
        <end position="603"/>
    </location>
</feature>
<comment type="similarity">
    <text evidence="2">Belongs to the glycosyl hydrolase 20 family.</text>
</comment>
<dbReference type="SUPFAM" id="SSF51445">
    <property type="entry name" value="(Trans)glycosidases"/>
    <property type="match status" value="1"/>
</dbReference>
<evidence type="ECO:0000256" key="3">
    <source>
        <dbReference type="ARBA" id="ARBA00012663"/>
    </source>
</evidence>
<dbReference type="GO" id="GO:0030203">
    <property type="term" value="P:glycosaminoglycan metabolic process"/>
    <property type="evidence" value="ECO:0007669"/>
    <property type="project" value="TreeGrafter"/>
</dbReference>
<dbReference type="EMBL" id="RMBX01000002">
    <property type="protein sequence ID" value="RPD42460.1"/>
    <property type="molecule type" value="Genomic_DNA"/>
</dbReference>
<protein>
    <recommendedName>
        <fullName evidence="3">beta-N-acetylhexosaminidase</fullName>
        <ecNumber evidence="3">3.2.1.52</ecNumber>
    </recommendedName>
</protein>
<keyword evidence="13" id="KW-1185">Reference proteome</keyword>
<dbReference type="GO" id="GO:0016020">
    <property type="term" value="C:membrane"/>
    <property type="evidence" value="ECO:0007669"/>
    <property type="project" value="TreeGrafter"/>
</dbReference>
<evidence type="ECO:0000256" key="5">
    <source>
        <dbReference type="ARBA" id="ARBA00023295"/>
    </source>
</evidence>
<feature type="signal peptide" evidence="7">
    <location>
        <begin position="1"/>
        <end position="19"/>
    </location>
</feature>
<dbReference type="PROSITE" id="PS51257">
    <property type="entry name" value="PROKAR_LIPOPROTEIN"/>
    <property type="match status" value="1"/>
</dbReference>
<dbReference type="OrthoDB" id="726159at2"/>
<dbReference type="CDD" id="cd06563">
    <property type="entry name" value="GH20_chitobiase-like"/>
    <property type="match status" value="1"/>
</dbReference>
<dbReference type="RefSeq" id="WP_120515394.1">
    <property type="nucleotide sequence ID" value="NZ_QXZY01000003.1"/>
</dbReference>
<evidence type="ECO:0000256" key="6">
    <source>
        <dbReference type="PIRSR" id="PIRSR625705-1"/>
    </source>
</evidence>
<dbReference type="InterPro" id="IPR029018">
    <property type="entry name" value="Hex-like_dom2"/>
</dbReference>